<proteinExistence type="predicted"/>
<reference evidence="3 4" key="1">
    <citation type="submission" date="2014-05" db="EMBL/GenBank/DDBJ databases">
        <title>Pseudomonas simiae WCS417.</title>
        <authorList>
            <person name="Berendsen R.L."/>
        </authorList>
    </citation>
    <scope>NUCLEOTIDE SEQUENCE [LARGE SCALE GENOMIC DNA]</scope>
    <source>
        <strain evidence="3 4">WCS417</strain>
    </source>
</reference>
<dbReference type="InterPro" id="IPR046673">
    <property type="entry name" value="ToxA_N"/>
</dbReference>
<protein>
    <recommendedName>
        <fullName evidence="2">Dermonecrotic toxin N-terminal domain-containing protein</fullName>
    </recommendedName>
</protein>
<feature type="compositionally biased region" description="Low complexity" evidence="1">
    <location>
        <begin position="1"/>
        <end position="14"/>
    </location>
</feature>
<dbReference type="RefSeq" id="WP_029529078.1">
    <property type="nucleotide sequence ID" value="NZ_CP007637.1"/>
</dbReference>
<evidence type="ECO:0000313" key="3">
    <source>
        <dbReference type="EMBL" id="AIB37704.1"/>
    </source>
</evidence>
<feature type="domain" description="Dermonecrotic toxin N-terminal" evidence="2">
    <location>
        <begin position="769"/>
        <end position="1037"/>
    </location>
</feature>
<evidence type="ECO:0000313" key="4">
    <source>
        <dbReference type="Proteomes" id="UP000027308"/>
    </source>
</evidence>
<sequence length="1744" mass="194930">MTLPTDHPSAAPSFDPDDPHALQSIREPLMRRIAAATRPSRLINQIALADSRCKESTHELARLIGRSPKILAVIRAQLRKAFAMEPDSLLFTESRPPGIPHKVDSLTDRALSLLALPTVVTNVNQFTALSVRGDPNKQLPYTPQEVLQRVIALRLFERLDHAASRYWNTLVPGSWLTRRERWVELQKALFADRAFMALQLEELTSAGMAMVQALIDAPAAAARERAGGEWASVKVSQLMWPGTPAVAIPGALYLYREGNSSDASHVVYLPGAVRNFYEAASFNALQCDLLALNESLFHELWDCLPISRRKALHRPADISPAAGFICGLEVMDDALEQGAQALLAGQWNNELGCAVKVHFAHVFSDQKPAPQPLNAALFLTHAQCARKQLAGGARLGSMGDHLLRWDQQRRAEEIVFASSAPGLALLTEEQQVKRYEKRLLALLNLDDISAETPAYLEIMSLMGQLSVHAFVLNTAMQNARSRLLELAFWAERPDGAGRARRVNRFMQAQTESLRCEVQLLHRLKLIGTAHRDLVIEVVAQPSATRSADTDTRVLSIAVGSEPDAFYPLHNVWVITTAAAMRVPTRQHPVVLYAFGVEGGVKAFSCVDALTRSLKASLSSLDGSVLWGAVERDKRRDLRAHAARATLAVRYLEIKGKPALAALKKLLGCYHRLETSTEDITRIFSEVKGPELSRALLRGELEEQLKIPVNNALSQAWANVELLRKTVSEAKKLPTWLAYATRAQRKKFMHLQRLYLSSTYAFENRLEYVLPDLYTFARRTLKTRLSQDGISPQWDIDAPFIDMPDGVYGSFCVGSATCTVGDRNIRLTPTAERTTFSLLQLALHNLDPLAPWTKWRLNRARYLKPDWQQRLNAGYLISLVSSLDIGGQYDALINEVFYPRVDAHGRPGEGRIPELLNRALRTGFEHHLFSAAQRGLSATAQRVFNTAMAARTPQDLLKNQHQLQLYVIQLVGHTMLHDRYIAGIVLVHDETSGVCVVYWPEAAQNLILTEYGSLQRAHDELNRIGALPDNAKALARQVAPGWAIDPITHHPDGITFSLLDRLPGFFMVKGVWQGLEFVRSFSIKHLEPTPIPDLIEAQVLEQIACDPQHWLAVVPTSHSHAQALLYRASVLELQRRTQAASDSGKTLQEYRARRLGEQSDATRRRLVGFFSPLYGMFNEAYELLLVARRFHRFGDAHDAVDVGFMSVFLAIDLFSNFIPGPRKAGSAVPRIARPTLSAVLGRIHRLRMAENSGPSRFAPPAVTQLKALERFKVKGVPEGAVALKGASERGVYVKNGECFVEDGTHQFPLYRRGSEQWLRLKNRQSPGQDELILTIHQPREWLLSADAPQPMAGPSSGSLNPWRPPTPPPPDWRPPTVHGATEDAIRQSMTTSDHWLNWRTQPPDTQMSSPAPGIFHNALDARGFPHYLLQMAPPDAGVLDLWSGYYRLLPQGDQAPLDGIVFIHRNEPLVSLATLSLERWASSELHEQPFPVSRNPAGHWQVHKRLFDRPLSQSVGTAFPTLTAKSREFAVARIIELSGPERPATASHMLNVRATLDNWLPAAPARPGQTDDLLRMLRATERGRTSIYISQEDKAPGFTRVDFRIHNLDPALRPRGGRQTEQRGIAMRQAVTRELQQQGFDVQQVQVRRSNVLVHDLIATHPLSSSNEVYYLSTHWTYAGTIRLNTRLTNEWFKKTFIDHPHLLPLASVKRAMRENRLIRIVAGIQWSTEGMSQPSVYFAKVSPS</sequence>
<name>A0A1N7UCQ6_9PSED</name>
<feature type="domain" description="Dermonecrotic toxin N-terminal" evidence="2">
    <location>
        <begin position="120"/>
        <end position="291"/>
    </location>
</feature>
<evidence type="ECO:0000259" key="2">
    <source>
        <dbReference type="Pfam" id="PF20178"/>
    </source>
</evidence>
<organism evidence="3 4">
    <name type="scientific">Pseudomonas simiae</name>
    <dbReference type="NCBI Taxonomy" id="321846"/>
    <lineage>
        <taxon>Bacteria</taxon>
        <taxon>Pseudomonadati</taxon>
        <taxon>Pseudomonadota</taxon>
        <taxon>Gammaproteobacteria</taxon>
        <taxon>Pseudomonadales</taxon>
        <taxon>Pseudomonadaceae</taxon>
        <taxon>Pseudomonas</taxon>
    </lineage>
</organism>
<dbReference type="Pfam" id="PF20178">
    <property type="entry name" value="ToxA_N"/>
    <property type="match status" value="2"/>
</dbReference>
<accession>A0A1N7UCQ6</accession>
<feature type="region of interest" description="Disordered" evidence="1">
    <location>
        <begin position="1345"/>
        <end position="1369"/>
    </location>
</feature>
<dbReference type="Proteomes" id="UP000027308">
    <property type="component" value="Chromosome"/>
</dbReference>
<gene>
    <name evidence="3" type="ORF">PS417_19405</name>
</gene>
<dbReference type="OrthoDB" id="7033233at2"/>
<evidence type="ECO:0000256" key="1">
    <source>
        <dbReference type="SAM" id="MobiDB-lite"/>
    </source>
</evidence>
<dbReference type="EMBL" id="CP007637">
    <property type="protein sequence ID" value="AIB37704.1"/>
    <property type="molecule type" value="Genomic_DNA"/>
</dbReference>
<feature type="region of interest" description="Disordered" evidence="1">
    <location>
        <begin position="1"/>
        <end position="21"/>
    </location>
</feature>